<dbReference type="Proteomes" id="UP000032266">
    <property type="component" value="Chromosome"/>
</dbReference>
<accession>A0A0C5VSS0</accession>
<keyword evidence="1" id="KW-0812">Transmembrane</keyword>
<dbReference type="KEGG" id="gsn:YC6258_05694"/>
<keyword evidence="1" id="KW-0472">Membrane</keyword>
<keyword evidence="1" id="KW-1133">Transmembrane helix</keyword>
<dbReference type="AlphaFoldDB" id="A0A0C5VSS0"/>
<proteinExistence type="predicted"/>
<sequence length="39" mass="4604">MTTLHHKSAVFYLLYDLGLSVLLLWLFLRMATTACCDRW</sequence>
<dbReference type="STRING" id="1445510.YC6258_05694"/>
<evidence type="ECO:0000313" key="3">
    <source>
        <dbReference type="Proteomes" id="UP000032266"/>
    </source>
</evidence>
<dbReference type="HOGENOM" id="CLU_3310555_0_0_6"/>
<evidence type="ECO:0000256" key="1">
    <source>
        <dbReference type="SAM" id="Phobius"/>
    </source>
</evidence>
<dbReference type="EMBL" id="CP007142">
    <property type="protein sequence ID" value="AJQ97722.1"/>
    <property type="molecule type" value="Genomic_DNA"/>
</dbReference>
<protein>
    <submittedName>
        <fullName evidence="2">Uncharacterized protein</fullName>
    </submittedName>
</protein>
<feature type="transmembrane region" description="Helical" evidence="1">
    <location>
        <begin position="9"/>
        <end position="28"/>
    </location>
</feature>
<organism evidence="2 3">
    <name type="scientific">Gynuella sunshinyii YC6258</name>
    <dbReference type="NCBI Taxonomy" id="1445510"/>
    <lineage>
        <taxon>Bacteria</taxon>
        <taxon>Pseudomonadati</taxon>
        <taxon>Pseudomonadota</taxon>
        <taxon>Gammaproteobacteria</taxon>
        <taxon>Oceanospirillales</taxon>
        <taxon>Saccharospirillaceae</taxon>
        <taxon>Gynuella</taxon>
    </lineage>
</organism>
<gene>
    <name evidence="2" type="ORF">YC6258_05694</name>
</gene>
<evidence type="ECO:0000313" key="2">
    <source>
        <dbReference type="EMBL" id="AJQ97722.1"/>
    </source>
</evidence>
<keyword evidence="3" id="KW-1185">Reference proteome</keyword>
<reference evidence="2 3" key="1">
    <citation type="submission" date="2014-01" db="EMBL/GenBank/DDBJ databases">
        <title>Full genme sequencing of cellulolytic bacterium Gynuella sunshinyii YC6258T gen. nov., sp. nov.</title>
        <authorList>
            <person name="Khan H."/>
            <person name="Chung E.J."/>
            <person name="Chung Y.R."/>
        </authorList>
    </citation>
    <scope>NUCLEOTIDE SEQUENCE [LARGE SCALE GENOMIC DNA]</scope>
    <source>
        <strain evidence="2 3">YC6258</strain>
    </source>
</reference>
<name>A0A0C5VSS0_9GAMM</name>